<evidence type="ECO:0000256" key="1">
    <source>
        <dbReference type="PROSITE-ProRule" id="PRU00339"/>
    </source>
</evidence>
<keyword evidence="1" id="KW-0802">TPR repeat</keyword>
<dbReference type="PROSITE" id="PS50005">
    <property type="entry name" value="TPR"/>
    <property type="match status" value="1"/>
</dbReference>
<dbReference type="Gene3D" id="1.25.40.10">
    <property type="entry name" value="Tetratricopeptide repeat domain"/>
    <property type="match status" value="2"/>
</dbReference>
<dbReference type="AlphaFoldDB" id="A0A2T0WN64"/>
<reference evidence="2 3" key="1">
    <citation type="submission" date="2018-03" db="EMBL/GenBank/DDBJ databases">
        <title>Genomic Encyclopedia of Archaeal and Bacterial Type Strains, Phase II (KMG-II): from individual species to whole genera.</title>
        <authorList>
            <person name="Goeker M."/>
        </authorList>
    </citation>
    <scope>NUCLEOTIDE SEQUENCE [LARGE SCALE GENOMIC DNA]</scope>
    <source>
        <strain evidence="2 3">DSM 27929</strain>
    </source>
</reference>
<evidence type="ECO:0000313" key="3">
    <source>
        <dbReference type="Proteomes" id="UP000238157"/>
    </source>
</evidence>
<keyword evidence="3" id="KW-1185">Reference proteome</keyword>
<dbReference type="InterPro" id="IPR019734">
    <property type="entry name" value="TPR_rpt"/>
</dbReference>
<feature type="repeat" description="TPR" evidence="1">
    <location>
        <begin position="505"/>
        <end position="538"/>
    </location>
</feature>
<dbReference type="SUPFAM" id="SSF48452">
    <property type="entry name" value="TPR-like"/>
    <property type="match status" value="1"/>
</dbReference>
<proteinExistence type="predicted"/>
<dbReference type="RefSeq" id="WP_106133627.1">
    <property type="nucleotide sequence ID" value="NZ_PVTR01000005.1"/>
</dbReference>
<name>A0A2T0WN64_9BACT</name>
<accession>A0A2T0WN64</accession>
<comment type="caution">
    <text evidence="2">The sequence shown here is derived from an EMBL/GenBank/DDBJ whole genome shotgun (WGS) entry which is preliminary data.</text>
</comment>
<dbReference type="InterPro" id="IPR011990">
    <property type="entry name" value="TPR-like_helical_dom_sf"/>
</dbReference>
<sequence>MFRNQRYKLLLLLVFSFAVACSPKINKYESILDGISAKPEILALHRDSVRVDIFGALPLPLLDKHTKIFLYPEYRYGEGALRLGEYAAFDGVYDNTSQAVRLDQKITFPYLKGMEKGELSLKALVFYKDKVLTPKEKSLASGLDTTPLLTRFGQVTPNEPIQDIGVYMDKDFSGFSTKLEKEFTVSFPLASSQAPGKTIPSGLYNFLIRGEKGYVIEKIKITGLSSPEDAELTNPGLAANRAENLKERIRNVQGFSKLPIETDSRSNDWFDFRLLLREYTGINTNQRESYYNVLTSNGDFAEKLVQMRQFDTYRKVSSELYPRLRSAKVTVFLQNARFSDPEIAASVFKMLQDGRGLEGFSNEHLIYAGQQAKRLEEKERIYQKLTEINPSALAFNNLGVVYLNQAQRELGKREKNILINQAIKMFREANRLQANSISMHNVGRAFLLREDYFEAYLAISEASGLEKNESNAFLRYNEGIRGALDIINGDYRLATIRFNRAPENEVNFFNKGLAYFLAEDYRQALIAFEESVQVNRDFGYGFYGLALVAAKSGDQPALIENLEKAIIRSEYLKERAMKDVIFKDYLVEPRFVRLFK</sequence>
<dbReference type="OrthoDB" id="1489296at2"/>
<dbReference type="EMBL" id="PVTR01000005">
    <property type="protein sequence ID" value="PRY88143.1"/>
    <property type="molecule type" value="Genomic_DNA"/>
</dbReference>
<evidence type="ECO:0000313" key="2">
    <source>
        <dbReference type="EMBL" id="PRY88143.1"/>
    </source>
</evidence>
<organism evidence="2 3">
    <name type="scientific">Mongoliibacter ruber</name>
    <dbReference type="NCBI Taxonomy" id="1750599"/>
    <lineage>
        <taxon>Bacteria</taxon>
        <taxon>Pseudomonadati</taxon>
        <taxon>Bacteroidota</taxon>
        <taxon>Cytophagia</taxon>
        <taxon>Cytophagales</taxon>
        <taxon>Cyclobacteriaceae</taxon>
        <taxon>Mongoliibacter</taxon>
    </lineage>
</organism>
<gene>
    <name evidence="2" type="ORF">CLW00_105265</name>
</gene>
<dbReference type="Proteomes" id="UP000238157">
    <property type="component" value="Unassembled WGS sequence"/>
</dbReference>
<dbReference type="PROSITE" id="PS51257">
    <property type="entry name" value="PROKAR_LIPOPROTEIN"/>
    <property type="match status" value="1"/>
</dbReference>
<protein>
    <submittedName>
        <fullName evidence="2">Uncharacterized protein</fullName>
    </submittedName>
</protein>